<dbReference type="AlphaFoldDB" id="A0A4U1BQT0"/>
<proteinExistence type="predicted"/>
<comment type="caution">
    <text evidence="2">The sequence shown here is derived from an EMBL/GenBank/DDBJ whole genome shotgun (WGS) entry which is preliminary data.</text>
</comment>
<feature type="domain" description="N-acetyltransferase" evidence="1">
    <location>
        <begin position="11"/>
        <end position="168"/>
    </location>
</feature>
<gene>
    <name evidence="2" type="ORF">FCL42_06490</name>
</gene>
<dbReference type="EMBL" id="SWCJ01000003">
    <property type="protein sequence ID" value="TKB56776.1"/>
    <property type="molecule type" value="Genomic_DNA"/>
</dbReference>
<dbReference type="RefSeq" id="WP_136862580.1">
    <property type="nucleotide sequence ID" value="NZ_SWCJ01000003.1"/>
</dbReference>
<name>A0A4U1BQT0_9GAMM</name>
<organism evidence="2 3">
    <name type="scientific">Ferrimonas aestuarii</name>
    <dbReference type="NCBI Taxonomy" id="2569539"/>
    <lineage>
        <taxon>Bacteria</taxon>
        <taxon>Pseudomonadati</taxon>
        <taxon>Pseudomonadota</taxon>
        <taxon>Gammaproteobacteria</taxon>
        <taxon>Alteromonadales</taxon>
        <taxon>Ferrimonadaceae</taxon>
        <taxon>Ferrimonas</taxon>
    </lineage>
</organism>
<dbReference type="OrthoDB" id="9801656at2"/>
<keyword evidence="3" id="KW-1185">Reference proteome</keyword>
<dbReference type="SUPFAM" id="SSF55729">
    <property type="entry name" value="Acyl-CoA N-acyltransferases (Nat)"/>
    <property type="match status" value="1"/>
</dbReference>
<sequence>MDYFNQRSERLYYRALTLDDIPAWERFFHGNPTVRFLGIPAGLSELEIATLWIETSLERNQQQGLGYLAVHEIATDAFIGMVGILPRPDFEGWDEYEIGYSLLNDFQGKGYATEAAQQMRRFGEQQIDCRRFISIIHEENEPSKRVAERNGMSLLFRTDYKEMPVQVYGTGERTLK</sequence>
<dbReference type="Proteomes" id="UP000305675">
    <property type="component" value="Unassembled WGS sequence"/>
</dbReference>
<keyword evidence="2" id="KW-0808">Transferase</keyword>
<reference evidence="2 3" key="1">
    <citation type="submission" date="2019-04" db="EMBL/GenBank/DDBJ databases">
        <authorList>
            <person name="Hwang J.C."/>
        </authorList>
    </citation>
    <scope>NUCLEOTIDE SEQUENCE [LARGE SCALE GENOMIC DNA]</scope>
    <source>
        <strain evidence="2 3">IMCC35002</strain>
    </source>
</reference>
<protein>
    <submittedName>
        <fullName evidence="2">GNAT family N-acetyltransferase</fullName>
    </submittedName>
</protein>
<dbReference type="Pfam" id="PF13302">
    <property type="entry name" value="Acetyltransf_3"/>
    <property type="match status" value="1"/>
</dbReference>
<dbReference type="InterPro" id="IPR000182">
    <property type="entry name" value="GNAT_dom"/>
</dbReference>
<dbReference type="PANTHER" id="PTHR43792:SF1">
    <property type="entry name" value="N-ACETYLTRANSFERASE DOMAIN-CONTAINING PROTEIN"/>
    <property type="match status" value="1"/>
</dbReference>
<dbReference type="InterPro" id="IPR016181">
    <property type="entry name" value="Acyl_CoA_acyltransferase"/>
</dbReference>
<dbReference type="PANTHER" id="PTHR43792">
    <property type="entry name" value="GNAT FAMILY, PUTATIVE (AFU_ORTHOLOGUE AFUA_3G00765)-RELATED-RELATED"/>
    <property type="match status" value="1"/>
</dbReference>
<dbReference type="GO" id="GO:0016747">
    <property type="term" value="F:acyltransferase activity, transferring groups other than amino-acyl groups"/>
    <property type="evidence" value="ECO:0007669"/>
    <property type="project" value="InterPro"/>
</dbReference>
<evidence type="ECO:0000259" key="1">
    <source>
        <dbReference type="PROSITE" id="PS51186"/>
    </source>
</evidence>
<evidence type="ECO:0000313" key="3">
    <source>
        <dbReference type="Proteomes" id="UP000305675"/>
    </source>
</evidence>
<dbReference type="InterPro" id="IPR051531">
    <property type="entry name" value="N-acetyltransferase"/>
</dbReference>
<evidence type="ECO:0000313" key="2">
    <source>
        <dbReference type="EMBL" id="TKB56776.1"/>
    </source>
</evidence>
<accession>A0A4U1BQT0</accession>
<dbReference type="PROSITE" id="PS51186">
    <property type="entry name" value="GNAT"/>
    <property type="match status" value="1"/>
</dbReference>
<dbReference type="Gene3D" id="3.40.630.30">
    <property type="match status" value="1"/>
</dbReference>